<dbReference type="HOGENOM" id="CLU_2198004_0_0_1"/>
<sequence length="108" mass="12178">MRWNALRTIHGRMLETAECTLICVSPPHCQDGSAFLCQNLKRYTQGEARYERPGVTPQHRSGPQNSTFRNDNVKGSPLDAFMMHVLSIKQASARRTRNVQGHLTNGVQ</sequence>
<accession>A0A0D0A2N5</accession>
<dbReference type="EMBL" id="KN833691">
    <property type="protein sequence ID" value="KIK28707.1"/>
    <property type="molecule type" value="Genomic_DNA"/>
</dbReference>
<evidence type="ECO:0000313" key="2">
    <source>
        <dbReference type="EMBL" id="KIK28707.1"/>
    </source>
</evidence>
<dbReference type="AlphaFoldDB" id="A0A0D0A2N5"/>
<feature type="compositionally biased region" description="Polar residues" evidence="1">
    <location>
        <begin position="58"/>
        <end position="70"/>
    </location>
</feature>
<gene>
    <name evidence="2" type="ORF">PISMIDRAFT_672870</name>
</gene>
<proteinExistence type="predicted"/>
<protein>
    <submittedName>
        <fullName evidence="2">Uncharacterized protein</fullName>
    </submittedName>
</protein>
<keyword evidence="3" id="KW-1185">Reference proteome</keyword>
<evidence type="ECO:0000256" key="1">
    <source>
        <dbReference type="SAM" id="MobiDB-lite"/>
    </source>
</evidence>
<dbReference type="Proteomes" id="UP000054018">
    <property type="component" value="Unassembled WGS sequence"/>
</dbReference>
<reference evidence="2 3" key="1">
    <citation type="submission" date="2014-04" db="EMBL/GenBank/DDBJ databases">
        <authorList>
            <consortium name="DOE Joint Genome Institute"/>
            <person name="Kuo A."/>
            <person name="Kohler A."/>
            <person name="Costa M.D."/>
            <person name="Nagy L.G."/>
            <person name="Floudas D."/>
            <person name="Copeland A."/>
            <person name="Barry K.W."/>
            <person name="Cichocki N."/>
            <person name="Veneault-Fourrey C."/>
            <person name="LaButti K."/>
            <person name="Lindquist E.A."/>
            <person name="Lipzen A."/>
            <person name="Lundell T."/>
            <person name="Morin E."/>
            <person name="Murat C."/>
            <person name="Sun H."/>
            <person name="Tunlid A."/>
            <person name="Henrissat B."/>
            <person name="Grigoriev I.V."/>
            <person name="Hibbett D.S."/>
            <person name="Martin F."/>
            <person name="Nordberg H.P."/>
            <person name="Cantor M.N."/>
            <person name="Hua S.X."/>
        </authorList>
    </citation>
    <scope>NUCLEOTIDE SEQUENCE [LARGE SCALE GENOMIC DNA]</scope>
    <source>
        <strain evidence="2 3">441</strain>
    </source>
</reference>
<reference evidence="3" key="2">
    <citation type="submission" date="2015-01" db="EMBL/GenBank/DDBJ databases">
        <title>Evolutionary Origins and Diversification of the Mycorrhizal Mutualists.</title>
        <authorList>
            <consortium name="DOE Joint Genome Institute"/>
            <consortium name="Mycorrhizal Genomics Consortium"/>
            <person name="Kohler A."/>
            <person name="Kuo A."/>
            <person name="Nagy L.G."/>
            <person name="Floudas D."/>
            <person name="Copeland A."/>
            <person name="Barry K.W."/>
            <person name="Cichocki N."/>
            <person name="Veneault-Fourrey C."/>
            <person name="LaButti K."/>
            <person name="Lindquist E.A."/>
            <person name="Lipzen A."/>
            <person name="Lundell T."/>
            <person name="Morin E."/>
            <person name="Murat C."/>
            <person name="Riley R."/>
            <person name="Ohm R."/>
            <person name="Sun H."/>
            <person name="Tunlid A."/>
            <person name="Henrissat B."/>
            <person name="Grigoriev I.V."/>
            <person name="Hibbett D.S."/>
            <person name="Martin F."/>
        </authorList>
    </citation>
    <scope>NUCLEOTIDE SEQUENCE [LARGE SCALE GENOMIC DNA]</scope>
    <source>
        <strain evidence="3">441</strain>
    </source>
</reference>
<name>A0A0D0A2N5_9AGAM</name>
<feature type="region of interest" description="Disordered" evidence="1">
    <location>
        <begin position="48"/>
        <end position="75"/>
    </location>
</feature>
<organism evidence="2 3">
    <name type="scientific">Pisolithus microcarpus 441</name>
    <dbReference type="NCBI Taxonomy" id="765257"/>
    <lineage>
        <taxon>Eukaryota</taxon>
        <taxon>Fungi</taxon>
        <taxon>Dikarya</taxon>
        <taxon>Basidiomycota</taxon>
        <taxon>Agaricomycotina</taxon>
        <taxon>Agaricomycetes</taxon>
        <taxon>Agaricomycetidae</taxon>
        <taxon>Boletales</taxon>
        <taxon>Sclerodermatineae</taxon>
        <taxon>Pisolithaceae</taxon>
        <taxon>Pisolithus</taxon>
    </lineage>
</organism>
<evidence type="ECO:0000313" key="3">
    <source>
        <dbReference type="Proteomes" id="UP000054018"/>
    </source>
</evidence>